<dbReference type="Proteomes" id="UP000826651">
    <property type="component" value="Unassembled WGS sequence"/>
</dbReference>
<organism evidence="3 4">
    <name type="scientific">Occultella gossypii</name>
    <dbReference type="NCBI Taxonomy" id="2800820"/>
    <lineage>
        <taxon>Bacteria</taxon>
        <taxon>Bacillati</taxon>
        <taxon>Actinomycetota</taxon>
        <taxon>Actinomycetes</taxon>
        <taxon>Micrococcales</taxon>
        <taxon>Ruaniaceae</taxon>
        <taxon>Occultella</taxon>
    </lineage>
</organism>
<dbReference type="InterPro" id="IPR013342">
    <property type="entry name" value="Mandelate_racemase_C"/>
</dbReference>
<dbReference type="InterPro" id="IPR029017">
    <property type="entry name" value="Enolase-like_N"/>
</dbReference>
<dbReference type="PANTHER" id="PTHR48080:SF2">
    <property type="entry name" value="D-GALACTONATE DEHYDRATASE"/>
    <property type="match status" value="1"/>
</dbReference>
<dbReference type="EMBL" id="JAGSHT010000016">
    <property type="protein sequence ID" value="MBZ2197939.1"/>
    <property type="molecule type" value="Genomic_DNA"/>
</dbReference>
<dbReference type="Gene3D" id="3.30.390.10">
    <property type="entry name" value="Enolase-like, N-terminal domain"/>
    <property type="match status" value="1"/>
</dbReference>
<sequence length="441" mass="48187">MPTTMLDARDRDLIAARDRELPISAEHVSQASRPSALRITDLRVACLDKVPFKSTIIRIETNQGLVGWGEVRDQASATYALMLKSRIIGENPCNLDRILRKIRQFGGHGRLGGGVSGVEMALMDLAGKAYGVPAYALMGGQFRDRIKCYADTPGERDPHRMAERLKGRLDAGYTMLKMDVGVDLLDEVPNALVGQSGAMIDRFTPHPFTALQISQAGVDHLVDYVRTVRAEVGYDVPIAVDHIGHVDLKSCIRIAQALEPFGLAWLEDLIPWQYTEQWKKLTDSTTTPTATGEDIYLAEGFRPLLDAGAVDVVHPDPATAGGLVETKRIGDLAEEYGVPMALHLAASPVATMACVQIAAATYNFLALEHHGADVEYWSDLVLGFDGPIIAGGYIQVPDKPGLGFDDVNLDLMRECLDQSNPIFFDDSSVWDSDVALDRTWG</sequence>
<evidence type="ECO:0000259" key="2">
    <source>
        <dbReference type="SMART" id="SM00922"/>
    </source>
</evidence>
<dbReference type="InterPro" id="IPR036849">
    <property type="entry name" value="Enolase-like_C_sf"/>
</dbReference>
<name>A0ABS7SC46_9MICO</name>
<dbReference type="PANTHER" id="PTHR48080">
    <property type="entry name" value="D-GALACTONATE DEHYDRATASE-RELATED"/>
    <property type="match status" value="1"/>
</dbReference>
<dbReference type="InterPro" id="IPR029065">
    <property type="entry name" value="Enolase_C-like"/>
</dbReference>
<dbReference type="InterPro" id="IPR034593">
    <property type="entry name" value="DgoD-like"/>
</dbReference>
<dbReference type="Pfam" id="PF02746">
    <property type="entry name" value="MR_MLE_N"/>
    <property type="match status" value="1"/>
</dbReference>
<feature type="domain" description="Mandelate racemase/muconate lactonizing enzyme C-terminal" evidence="2">
    <location>
        <begin position="158"/>
        <end position="288"/>
    </location>
</feature>
<comment type="caution">
    <text evidence="3">The sequence shown here is derived from an EMBL/GenBank/DDBJ whole genome shotgun (WGS) entry which is preliminary data.</text>
</comment>
<dbReference type="InterPro" id="IPR013341">
    <property type="entry name" value="Mandelate_racemase_N_dom"/>
</dbReference>
<dbReference type="SMART" id="SM00922">
    <property type="entry name" value="MR_MLE"/>
    <property type="match status" value="1"/>
</dbReference>
<evidence type="ECO:0000313" key="4">
    <source>
        <dbReference type="Proteomes" id="UP000826651"/>
    </source>
</evidence>
<dbReference type="SFLD" id="SFLDS00001">
    <property type="entry name" value="Enolase"/>
    <property type="match status" value="1"/>
</dbReference>
<protein>
    <submittedName>
        <fullName evidence="3">Mandelate racemase/muconate lactonizing enzyme family protein</fullName>
    </submittedName>
</protein>
<dbReference type="SUPFAM" id="SSF54826">
    <property type="entry name" value="Enolase N-terminal domain-like"/>
    <property type="match status" value="1"/>
</dbReference>
<keyword evidence="1" id="KW-0456">Lyase</keyword>
<gene>
    <name evidence="3" type="ORF">KCQ71_17395</name>
</gene>
<evidence type="ECO:0000313" key="3">
    <source>
        <dbReference type="EMBL" id="MBZ2197939.1"/>
    </source>
</evidence>
<dbReference type="Pfam" id="PF13378">
    <property type="entry name" value="MR_MLE_C"/>
    <property type="match status" value="1"/>
</dbReference>
<dbReference type="SFLD" id="SFLDG00179">
    <property type="entry name" value="mandelate_racemase"/>
    <property type="match status" value="1"/>
</dbReference>
<keyword evidence="4" id="KW-1185">Reference proteome</keyword>
<proteinExistence type="predicted"/>
<dbReference type="CDD" id="cd03316">
    <property type="entry name" value="MR_like"/>
    <property type="match status" value="1"/>
</dbReference>
<dbReference type="SUPFAM" id="SSF51604">
    <property type="entry name" value="Enolase C-terminal domain-like"/>
    <property type="match status" value="1"/>
</dbReference>
<reference evidence="3 4" key="1">
    <citation type="submission" date="2021-04" db="EMBL/GenBank/DDBJ databases">
        <title>Ruania sp. nov., isolated from sandy soil of mangrove forest.</title>
        <authorList>
            <person name="Ge X."/>
            <person name="Huang R."/>
            <person name="Liu W."/>
        </authorList>
    </citation>
    <scope>NUCLEOTIDE SEQUENCE [LARGE SCALE GENOMIC DNA]</scope>
    <source>
        <strain evidence="3 4">N2-46</strain>
    </source>
</reference>
<accession>A0ABS7SC46</accession>
<dbReference type="Gene3D" id="3.20.20.120">
    <property type="entry name" value="Enolase-like C-terminal domain"/>
    <property type="match status" value="1"/>
</dbReference>
<evidence type="ECO:0000256" key="1">
    <source>
        <dbReference type="ARBA" id="ARBA00023239"/>
    </source>
</evidence>